<dbReference type="PANTHER" id="PTHR23089">
    <property type="entry name" value="HISTIDINE TRIAD HIT PROTEIN"/>
    <property type="match status" value="1"/>
</dbReference>
<dbReference type="InterPro" id="IPR019808">
    <property type="entry name" value="Histidine_triad_CS"/>
</dbReference>
<accession>A0A1G2B3W6</accession>
<evidence type="ECO:0000256" key="3">
    <source>
        <dbReference type="PROSITE-ProRule" id="PRU00464"/>
    </source>
</evidence>
<evidence type="ECO:0000313" key="6">
    <source>
        <dbReference type="Proteomes" id="UP000176952"/>
    </source>
</evidence>
<evidence type="ECO:0000259" key="4">
    <source>
        <dbReference type="PROSITE" id="PS51084"/>
    </source>
</evidence>
<dbReference type="InterPro" id="IPR001310">
    <property type="entry name" value="Histidine_triad_HIT"/>
</dbReference>
<dbReference type="STRING" id="1798542.A3F54_04855"/>
<dbReference type="InterPro" id="IPR036265">
    <property type="entry name" value="HIT-like_sf"/>
</dbReference>
<dbReference type="GO" id="GO:0003824">
    <property type="term" value="F:catalytic activity"/>
    <property type="evidence" value="ECO:0007669"/>
    <property type="project" value="InterPro"/>
</dbReference>
<dbReference type="PRINTS" id="PR00332">
    <property type="entry name" value="HISTRIAD"/>
</dbReference>
<proteinExistence type="predicted"/>
<feature type="short sequence motif" description="Histidine triad motif" evidence="2 3">
    <location>
        <begin position="98"/>
        <end position="102"/>
    </location>
</feature>
<dbReference type="CDD" id="cd01276">
    <property type="entry name" value="PKCI_related"/>
    <property type="match status" value="1"/>
</dbReference>
<dbReference type="PROSITE" id="PS51084">
    <property type="entry name" value="HIT_2"/>
    <property type="match status" value="1"/>
</dbReference>
<dbReference type="Proteomes" id="UP000176952">
    <property type="component" value="Unassembled WGS sequence"/>
</dbReference>
<feature type="domain" description="HIT" evidence="4">
    <location>
        <begin position="5"/>
        <end position="113"/>
    </location>
</feature>
<feature type="active site" description="Tele-AMP-histidine intermediate" evidence="1">
    <location>
        <position position="100"/>
    </location>
</feature>
<dbReference type="Gene3D" id="3.30.428.10">
    <property type="entry name" value="HIT-like"/>
    <property type="match status" value="1"/>
</dbReference>
<dbReference type="PROSITE" id="PS00892">
    <property type="entry name" value="HIT_1"/>
    <property type="match status" value="1"/>
</dbReference>
<protein>
    <submittedName>
        <fullName evidence="5">Histidine triad nucleotide-binding protein</fullName>
    </submittedName>
</protein>
<evidence type="ECO:0000256" key="1">
    <source>
        <dbReference type="PIRSR" id="PIRSR601310-1"/>
    </source>
</evidence>
<dbReference type="SUPFAM" id="SSF54197">
    <property type="entry name" value="HIT-like"/>
    <property type="match status" value="1"/>
</dbReference>
<evidence type="ECO:0000256" key="2">
    <source>
        <dbReference type="PIRSR" id="PIRSR601310-3"/>
    </source>
</evidence>
<gene>
    <name evidence="5" type="ORF">A3F54_04855</name>
</gene>
<dbReference type="AlphaFoldDB" id="A0A1G2B3W6"/>
<evidence type="ECO:0000313" key="5">
    <source>
        <dbReference type="EMBL" id="OGY83685.1"/>
    </source>
</evidence>
<dbReference type="Pfam" id="PF01230">
    <property type="entry name" value="HIT"/>
    <property type="match status" value="1"/>
</dbReference>
<name>A0A1G2B3W6_9BACT</name>
<dbReference type="EMBL" id="MHKD01000019">
    <property type="protein sequence ID" value="OGY83685.1"/>
    <property type="molecule type" value="Genomic_DNA"/>
</dbReference>
<organism evidence="5 6">
    <name type="scientific">Candidatus Kerfeldbacteria bacterium RIFCSPHIGHO2_12_FULL_48_17</name>
    <dbReference type="NCBI Taxonomy" id="1798542"/>
    <lineage>
        <taxon>Bacteria</taxon>
        <taxon>Candidatus Kerfeldiibacteriota</taxon>
    </lineage>
</organism>
<comment type="caution">
    <text evidence="5">The sequence shown here is derived from an EMBL/GenBank/DDBJ whole genome shotgun (WGS) entry which is preliminary data.</text>
</comment>
<reference evidence="5 6" key="1">
    <citation type="journal article" date="2016" name="Nat. Commun.">
        <title>Thousands of microbial genomes shed light on interconnected biogeochemical processes in an aquifer system.</title>
        <authorList>
            <person name="Anantharaman K."/>
            <person name="Brown C.T."/>
            <person name="Hug L.A."/>
            <person name="Sharon I."/>
            <person name="Castelle C.J."/>
            <person name="Probst A.J."/>
            <person name="Thomas B.C."/>
            <person name="Singh A."/>
            <person name="Wilkins M.J."/>
            <person name="Karaoz U."/>
            <person name="Brodie E.L."/>
            <person name="Williams K.H."/>
            <person name="Hubbard S.S."/>
            <person name="Banfield J.F."/>
        </authorList>
    </citation>
    <scope>NUCLEOTIDE SEQUENCE [LARGE SCALE GENOMIC DNA]</scope>
</reference>
<sequence length="113" mass="12369">MGDCLFCKIVAGQLPSEKVFEDDDFLALKDIHPKAPTHVLVVPKKHIPSLADVSAEDEVMLGRLMHRVALVARDLGVADKGYKVVLNVREHGGQIVPHIHVHILGGERIKGLV</sequence>
<dbReference type="InterPro" id="IPR011146">
    <property type="entry name" value="HIT-like"/>
</dbReference>